<dbReference type="PANTHER" id="PTHR11803">
    <property type="entry name" value="2-IMINOBUTANOATE/2-IMINOPROPANOATE DEAMINASE RIDA"/>
    <property type="match status" value="1"/>
</dbReference>
<dbReference type="HOGENOM" id="CLU_100715_7_4_11"/>
<dbReference type="Proteomes" id="UP000001409">
    <property type="component" value="Chromosome"/>
</dbReference>
<dbReference type="AlphaFoldDB" id="Q8FNM3"/>
<accession>Q8FNM3</accession>
<dbReference type="Pfam" id="PF01042">
    <property type="entry name" value="Ribonuc_L-PSP"/>
    <property type="match status" value="1"/>
</dbReference>
<comment type="similarity">
    <text evidence="1">Belongs to the RutC family.</text>
</comment>
<evidence type="ECO:0008006" key="4">
    <source>
        <dbReference type="Google" id="ProtNLM"/>
    </source>
</evidence>
<dbReference type="CDD" id="cd00448">
    <property type="entry name" value="YjgF_YER057c_UK114_family"/>
    <property type="match status" value="1"/>
</dbReference>
<dbReference type="KEGG" id="cef:CE2121"/>
<protein>
    <recommendedName>
        <fullName evidence="4">Translation initiation inhibitor</fullName>
    </recommendedName>
</protein>
<dbReference type="PANTHER" id="PTHR11803:SF58">
    <property type="entry name" value="PROTEIN HMF1-RELATED"/>
    <property type="match status" value="1"/>
</dbReference>
<dbReference type="EMBL" id="BA000035">
    <property type="protein sequence ID" value="BAC18931.1"/>
    <property type="molecule type" value="Genomic_DNA"/>
</dbReference>
<evidence type="ECO:0000313" key="2">
    <source>
        <dbReference type="EMBL" id="BAC18931.1"/>
    </source>
</evidence>
<name>Q8FNM3_COREF</name>
<keyword evidence="3" id="KW-1185">Reference proteome</keyword>
<dbReference type="SUPFAM" id="SSF55298">
    <property type="entry name" value="YjgF-like"/>
    <property type="match status" value="1"/>
</dbReference>
<dbReference type="eggNOG" id="COG0251">
    <property type="taxonomic scope" value="Bacteria"/>
</dbReference>
<evidence type="ECO:0000313" key="3">
    <source>
        <dbReference type="Proteomes" id="UP000001409"/>
    </source>
</evidence>
<evidence type="ECO:0000256" key="1">
    <source>
        <dbReference type="ARBA" id="ARBA00010552"/>
    </source>
</evidence>
<dbReference type="GO" id="GO:0005829">
    <property type="term" value="C:cytosol"/>
    <property type="evidence" value="ECO:0007669"/>
    <property type="project" value="TreeGrafter"/>
</dbReference>
<dbReference type="GO" id="GO:0019239">
    <property type="term" value="F:deaminase activity"/>
    <property type="evidence" value="ECO:0007669"/>
    <property type="project" value="TreeGrafter"/>
</dbReference>
<dbReference type="InterPro" id="IPR019897">
    <property type="entry name" value="RidA_CS"/>
</dbReference>
<dbReference type="InterPro" id="IPR035959">
    <property type="entry name" value="RutC-like_sf"/>
</dbReference>
<dbReference type="PROSITE" id="PS01094">
    <property type="entry name" value="UPF0076"/>
    <property type="match status" value="1"/>
</dbReference>
<sequence>MFLARVGIMSSDHPYSPAKRAGNHIYVSGALSVDHDYQPVSGRKEAVDAALERMRERLATEGGELRDVVKLTYFVTDITLREECNEQFREHFMDNRPARSFVEASALPYGASVEIDAIAVVE</sequence>
<organism evidence="2 3">
    <name type="scientific">Corynebacterium efficiens (strain DSM 44549 / YS-314 / AJ 12310 / JCM 11189 / NBRC 100395)</name>
    <dbReference type="NCBI Taxonomy" id="196164"/>
    <lineage>
        <taxon>Bacteria</taxon>
        <taxon>Bacillati</taxon>
        <taxon>Actinomycetota</taxon>
        <taxon>Actinomycetes</taxon>
        <taxon>Mycobacteriales</taxon>
        <taxon>Corynebacteriaceae</taxon>
        <taxon>Corynebacterium</taxon>
    </lineage>
</organism>
<dbReference type="STRING" id="196164.gene:10742549"/>
<dbReference type="Gene3D" id="3.30.1330.40">
    <property type="entry name" value="RutC-like"/>
    <property type="match status" value="1"/>
</dbReference>
<proteinExistence type="inferred from homology"/>
<reference evidence="2 3" key="1">
    <citation type="journal article" date="2003" name="Genome Res.">
        <title>Comparative complete genome sequence analysis of the amino acid replacements responsible for the thermostability of Corynebacterium efficiens.</title>
        <authorList>
            <person name="Nishio Y."/>
            <person name="Nakamura Y."/>
            <person name="Kawarabayasi Y."/>
            <person name="Usuda Y."/>
            <person name="Kimura E."/>
            <person name="Sugimoto S."/>
            <person name="Matsui K."/>
            <person name="Yamagishi A."/>
            <person name="Kikuchi H."/>
            <person name="Ikeo K."/>
            <person name="Gojobori T."/>
        </authorList>
    </citation>
    <scope>NUCLEOTIDE SEQUENCE [LARGE SCALE GENOMIC DNA]</scope>
    <source>
        <strain evidence="3">DSM 44549 / YS-314 / AJ 12310 / JCM 11189 / NBRC 100395</strain>
    </source>
</reference>
<accession>C8NQ83</accession>
<dbReference type="InterPro" id="IPR006175">
    <property type="entry name" value="YjgF/YER057c/UK114"/>
</dbReference>